<dbReference type="HOGENOM" id="CLU_289198_0_0_1"/>
<dbReference type="InterPro" id="IPR000330">
    <property type="entry name" value="SNF2_N"/>
</dbReference>
<dbReference type="PROSITE" id="PS51194">
    <property type="entry name" value="HELICASE_CTER"/>
    <property type="match status" value="1"/>
</dbReference>
<keyword evidence="3" id="KW-0067">ATP-binding</keyword>
<dbReference type="PANTHER" id="PTHR45626">
    <property type="entry name" value="TRANSCRIPTION TERMINATION FACTOR 2-RELATED"/>
    <property type="match status" value="1"/>
</dbReference>
<dbReference type="GO" id="GO:0005634">
    <property type="term" value="C:nucleus"/>
    <property type="evidence" value="ECO:0007669"/>
    <property type="project" value="TreeGrafter"/>
</dbReference>
<dbReference type="InterPro" id="IPR001650">
    <property type="entry name" value="Helicase_C-like"/>
</dbReference>
<reference evidence="7 8" key="1">
    <citation type="journal article" date="2014" name="Genome Announc.">
        <title>Genome sequence of the basidiomycetous fungus Pseudozyma aphidis DSM70725, an efficient producer of biosurfactant mannosylerythritol lipids.</title>
        <authorList>
            <person name="Lorenz S."/>
            <person name="Guenther M."/>
            <person name="Grumaz C."/>
            <person name="Rupp S."/>
            <person name="Zibek S."/>
            <person name="Sohn K."/>
        </authorList>
    </citation>
    <scope>NUCLEOTIDE SEQUENCE [LARGE SCALE GENOMIC DNA]</scope>
    <source>
        <strain evidence="8">ATCC 32657 / CBS 517.83 / DSM 70725 / JCM 10318 / NBRC 10182 / NRRL Y-7954 / St-0401</strain>
    </source>
</reference>
<name>W3VII6_MOEAP</name>
<sequence length="1061" mass="119681">MQQFWQAATSTWLASNKQANATTRSQWEDLRNRCYRDTALLDDPDEPQTDDGIWLPLYADGMARDEASLLQTSISYGCELHERRAELQAASEAEEARQAALAAEVKRRLAAKRCKRKGKAASSPAKRAKRPRAPQPEDADEEQDELESDSEEEEVVQAEIEAEEALRSAARQVKPDTWCTKAEGKTWKQAAEAPSLVKHLSAIKDVPKDVSFTDLVAVKVDLEDSSGSIAVDQEAGHVEHDIRGIDGDLNSDECLRAFTYLFRTYPDAAAIRTADSFAIPSKAVLAQYEPFDLTELGFRAYPLDAKLDKALRQPLTLSETQLQSGLWLFRKVAFDIRETSALRQQMEALSDEELFDRRDWSTGGIVADPPGLGKTVIAILFALIYRKLKVSNKPCLFIVKNSVSQQFGKEVFRFVDVTLGDTSDGELHLLTLTESNYEGKRVPRDFKANDRTTWNADLLVVASNKNTAPKAKKDPRLPFHTSWKYGLVCYDEVHDLPQTTAGTFSMEYNVQREFTVGFSGTPIRNVEHFLFVMAFCGHPAAKISTAEKARSLGRAFLHSLALDEADRNNVGRVYRDNILQWTTQRDNFLTGRGGDLTGLETLVSRLYGMRIPQEQDGVMDEPMRALHVELLKTFMKPIRHSAETVERELSNVKTHHEKFHKQLRDRYIFPMGDRSAGPFVLKRPRAASDRLPELHEFNVTIEHEPRHGKWLHTIEQKAKRQSVAFKMARDAEQHPQMTEDYRAAQKRLHQESAEQMVKNPSYQHYAVYHPALLAASLQDGRKEEREGIDLDEEIQDSFEQLPSKKGLLVAALTAHILANVDKFFQFPAGCPTLPIDPSSLPPRLPEGSRPQKIIIFAFNGQIAMFIMWFLQRFEIGFLNLYGGDSFDALADRIESWAHTPTVPVMIISSALATGINMIQANILIFAQGCYNELEDHQVKGRIHRTGQLRQCYVYKPRVANSHDDSVRLQGKAKTLNQAPFEGTSSKILEFCEASSFAPRMRSWERWAVKAGFGPEERPLTWWHRGGSMLPSLDDDHSEDRASTTQTAGSLEAIPEEPMPPA</sequence>
<dbReference type="InterPro" id="IPR049730">
    <property type="entry name" value="SNF2/RAD54-like_C"/>
</dbReference>
<evidence type="ECO:0000313" key="7">
    <source>
        <dbReference type="EMBL" id="ETS61315.1"/>
    </source>
</evidence>
<dbReference type="Proteomes" id="UP000019462">
    <property type="component" value="Unassembled WGS sequence"/>
</dbReference>
<dbReference type="GO" id="GO:0008094">
    <property type="term" value="F:ATP-dependent activity, acting on DNA"/>
    <property type="evidence" value="ECO:0007669"/>
    <property type="project" value="TreeGrafter"/>
</dbReference>
<dbReference type="GO" id="GO:0016787">
    <property type="term" value="F:hydrolase activity"/>
    <property type="evidence" value="ECO:0007669"/>
    <property type="project" value="UniProtKB-KW"/>
</dbReference>
<comment type="caution">
    <text evidence="7">The sequence shown here is derived from an EMBL/GenBank/DDBJ whole genome shotgun (WGS) entry which is preliminary data.</text>
</comment>
<dbReference type="InterPro" id="IPR050628">
    <property type="entry name" value="SNF2_RAD54_helicase_TF"/>
</dbReference>
<dbReference type="EMBL" id="AWNI01000019">
    <property type="protein sequence ID" value="ETS61315.1"/>
    <property type="molecule type" value="Genomic_DNA"/>
</dbReference>
<dbReference type="GO" id="GO:0005524">
    <property type="term" value="F:ATP binding"/>
    <property type="evidence" value="ECO:0007669"/>
    <property type="project" value="UniProtKB-KW"/>
</dbReference>
<feature type="region of interest" description="Disordered" evidence="4">
    <location>
        <begin position="1030"/>
        <end position="1061"/>
    </location>
</feature>
<keyword evidence="1" id="KW-0547">Nucleotide-binding</keyword>
<dbReference type="PROSITE" id="PS51192">
    <property type="entry name" value="HELICASE_ATP_BIND_1"/>
    <property type="match status" value="1"/>
</dbReference>
<organism evidence="7 8">
    <name type="scientific">Moesziomyces aphidis</name>
    <name type="common">Pseudozyma aphidis</name>
    <dbReference type="NCBI Taxonomy" id="84754"/>
    <lineage>
        <taxon>Eukaryota</taxon>
        <taxon>Fungi</taxon>
        <taxon>Dikarya</taxon>
        <taxon>Basidiomycota</taxon>
        <taxon>Ustilaginomycotina</taxon>
        <taxon>Ustilaginomycetes</taxon>
        <taxon>Ustilaginales</taxon>
        <taxon>Ustilaginaceae</taxon>
        <taxon>Moesziomyces</taxon>
    </lineage>
</organism>
<evidence type="ECO:0000256" key="4">
    <source>
        <dbReference type="SAM" id="MobiDB-lite"/>
    </source>
</evidence>
<keyword evidence="2" id="KW-0378">Hydrolase</keyword>
<dbReference type="AlphaFoldDB" id="W3VII6"/>
<proteinExistence type="predicted"/>
<evidence type="ECO:0000256" key="3">
    <source>
        <dbReference type="ARBA" id="ARBA00022840"/>
    </source>
</evidence>
<accession>W3VII6</accession>
<dbReference type="OrthoDB" id="3270319at2759"/>
<evidence type="ECO:0000256" key="1">
    <source>
        <dbReference type="ARBA" id="ARBA00022741"/>
    </source>
</evidence>
<protein>
    <recommendedName>
        <fullName evidence="9">Helicase C-terminal domain-containing protein</fullName>
    </recommendedName>
</protein>
<dbReference type="InterPro" id="IPR027417">
    <property type="entry name" value="P-loop_NTPase"/>
</dbReference>
<gene>
    <name evidence="7" type="ORF">PaG_04539</name>
</gene>
<feature type="region of interest" description="Disordered" evidence="4">
    <location>
        <begin position="112"/>
        <end position="155"/>
    </location>
</feature>
<evidence type="ECO:0000256" key="2">
    <source>
        <dbReference type="ARBA" id="ARBA00022801"/>
    </source>
</evidence>
<feature type="compositionally biased region" description="Acidic residues" evidence="4">
    <location>
        <begin position="137"/>
        <end position="155"/>
    </location>
</feature>
<dbReference type="CDD" id="cd18793">
    <property type="entry name" value="SF2_C_SNF"/>
    <property type="match status" value="1"/>
</dbReference>
<dbReference type="InterPro" id="IPR014001">
    <property type="entry name" value="Helicase_ATP-bd"/>
</dbReference>
<feature type="domain" description="Helicase C-terminal" evidence="6">
    <location>
        <begin position="839"/>
        <end position="991"/>
    </location>
</feature>
<evidence type="ECO:0008006" key="9">
    <source>
        <dbReference type="Google" id="ProtNLM"/>
    </source>
</evidence>
<dbReference type="Pfam" id="PF00271">
    <property type="entry name" value="Helicase_C"/>
    <property type="match status" value="1"/>
</dbReference>
<dbReference type="Gene3D" id="3.40.50.300">
    <property type="entry name" value="P-loop containing nucleotide triphosphate hydrolases"/>
    <property type="match status" value="2"/>
</dbReference>
<dbReference type="SMART" id="SM00490">
    <property type="entry name" value="HELICc"/>
    <property type="match status" value="1"/>
</dbReference>
<dbReference type="Pfam" id="PF00176">
    <property type="entry name" value="SNF2-rel_dom"/>
    <property type="match status" value="1"/>
</dbReference>
<dbReference type="GO" id="GO:0006281">
    <property type="term" value="P:DNA repair"/>
    <property type="evidence" value="ECO:0007669"/>
    <property type="project" value="TreeGrafter"/>
</dbReference>
<feature type="domain" description="Helicase ATP-binding" evidence="5">
    <location>
        <begin position="355"/>
        <end position="540"/>
    </location>
</feature>
<keyword evidence="8" id="KW-1185">Reference proteome</keyword>
<evidence type="ECO:0000259" key="5">
    <source>
        <dbReference type="PROSITE" id="PS51192"/>
    </source>
</evidence>
<dbReference type="SMART" id="SM00487">
    <property type="entry name" value="DEXDc"/>
    <property type="match status" value="1"/>
</dbReference>
<evidence type="ECO:0000259" key="6">
    <source>
        <dbReference type="PROSITE" id="PS51194"/>
    </source>
</evidence>
<dbReference type="SUPFAM" id="SSF52540">
    <property type="entry name" value="P-loop containing nucleoside triphosphate hydrolases"/>
    <property type="match status" value="1"/>
</dbReference>
<evidence type="ECO:0000313" key="8">
    <source>
        <dbReference type="Proteomes" id="UP000019462"/>
    </source>
</evidence>